<gene>
    <name evidence="1" type="ordered locus">bpr_I0206</name>
</gene>
<dbReference type="KEGG" id="bpb:bpr_I0206"/>
<dbReference type="Proteomes" id="UP000001299">
    <property type="component" value="Chromosome 1"/>
</dbReference>
<proteinExistence type="predicted"/>
<sequence length="134" mass="15660">MTEKEFFDLLLTRYSEEISEDLPAEGLGYYLEYFLDHYPSEKLELKITKKVAARILHEFMTYVLKWEDLEWGDAANLKDIYDCRVCSNAIAQVYERGIIGEAEPLVFGLNITLGREDGIRIIERFLSKIKEIDI</sequence>
<protein>
    <submittedName>
        <fullName evidence="1">Uncharacterized protein</fullName>
    </submittedName>
</protein>
<keyword evidence="2" id="KW-1185">Reference proteome</keyword>
<accession>E0RXB7</accession>
<dbReference type="EMBL" id="CP001810">
    <property type="protein sequence ID" value="ADL32955.1"/>
    <property type="molecule type" value="Genomic_DNA"/>
</dbReference>
<dbReference type="STRING" id="515622.bpr_I0206"/>
<name>E0RXB7_BUTPB</name>
<dbReference type="AlphaFoldDB" id="E0RXB7"/>
<evidence type="ECO:0000313" key="1">
    <source>
        <dbReference type="EMBL" id="ADL32955.1"/>
    </source>
</evidence>
<dbReference type="eggNOG" id="ENOG5033D90">
    <property type="taxonomic scope" value="Bacteria"/>
</dbReference>
<dbReference type="RefSeq" id="WP_013279612.1">
    <property type="nucleotide sequence ID" value="NC_014387.1"/>
</dbReference>
<organism evidence="1 2">
    <name type="scientific">Butyrivibrio proteoclasticus (strain ATCC 51982 / DSM 14932 / B316)</name>
    <name type="common">Clostridium proteoclasticum</name>
    <dbReference type="NCBI Taxonomy" id="515622"/>
    <lineage>
        <taxon>Bacteria</taxon>
        <taxon>Bacillati</taxon>
        <taxon>Bacillota</taxon>
        <taxon>Clostridia</taxon>
        <taxon>Lachnospirales</taxon>
        <taxon>Lachnospiraceae</taxon>
        <taxon>Butyrivibrio</taxon>
    </lineage>
</organism>
<reference evidence="1 2" key="1">
    <citation type="journal article" date="2010" name="PLoS ONE">
        <title>The glycobiome of the rumen bacterium Butyrivibrio proteoclasticus B316(T) highlights adaptation to a polysaccharide-rich environment.</title>
        <authorList>
            <person name="Kelly W.J."/>
            <person name="Leahy S.C."/>
            <person name="Altermann E."/>
            <person name="Yeoman C.J."/>
            <person name="Dunne J.C."/>
            <person name="Kong Z."/>
            <person name="Pacheco D.M."/>
            <person name="Li D."/>
            <person name="Noel S.J."/>
            <person name="Moon C.D."/>
            <person name="Cookson A.L."/>
            <person name="Attwood G.T."/>
        </authorList>
    </citation>
    <scope>NUCLEOTIDE SEQUENCE [LARGE SCALE GENOMIC DNA]</scope>
    <source>
        <strain evidence="2">ATCC 51982 / DSM 14932 / B316</strain>
    </source>
</reference>
<evidence type="ECO:0000313" key="2">
    <source>
        <dbReference type="Proteomes" id="UP000001299"/>
    </source>
</evidence>
<dbReference type="HOGENOM" id="CLU_1892293_0_0_9"/>